<feature type="transmembrane region" description="Helical" evidence="1">
    <location>
        <begin position="12"/>
        <end position="29"/>
    </location>
</feature>
<accession>A0AAU6R663</accession>
<protein>
    <submittedName>
        <fullName evidence="2">Uncharacterized protein</fullName>
    </submittedName>
</protein>
<dbReference type="RefSeq" id="WP_208678464.1">
    <property type="nucleotide sequence ID" value="NZ_CP034671.2"/>
</dbReference>
<name>A0AAU6R663_SYNEL</name>
<dbReference type="EMBL" id="CP034671">
    <property type="protein sequence ID" value="WZE38199.1"/>
    <property type="molecule type" value="Genomic_DNA"/>
</dbReference>
<keyword evidence="1" id="KW-0472">Membrane</keyword>
<sequence length="186" mass="21084">MTNSIVDTFLPGLVVAFITQVAITIRGFYEWWQRRKFLRADLKAEAEESLRIINLFVEATRYDLPESSTYLGPGLAIMIAPIQCQEEYLRLVAAIKSSLPVLSGDEFKLACDLKQNLRSIAGYAEACDRYFKKLEEVRLSPSTNEESIKDDFEKFRRFGLESKSIIDANASMAKSTGIKLIEKLSK</sequence>
<evidence type="ECO:0000256" key="1">
    <source>
        <dbReference type="SAM" id="Phobius"/>
    </source>
</evidence>
<proteinExistence type="predicted"/>
<reference evidence="2" key="1">
    <citation type="submission" date="2024-01" db="EMBL/GenBank/DDBJ databases">
        <title>Synechococcus elongatus PCC 11802, a close yet different native of Synechococcus elongatus PCC 11801.</title>
        <authorList>
            <person name="Jaiswal D."/>
            <person name="Sengupta A."/>
            <person name="Sengupta S."/>
            <person name="Pakrasi H.B."/>
            <person name="Wangikar P."/>
        </authorList>
    </citation>
    <scope>NUCLEOTIDE SEQUENCE</scope>
    <source>
        <strain evidence="2">PCC 11802</strain>
    </source>
</reference>
<evidence type="ECO:0000313" key="2">
    <source>
        <dbReference type="EMBL" id="WZE38199.1"/>
    </source>
</evidence>
<dbReference type="AlphaFoldDB" id="A0AAU6R663"/>
<keyword evidence="1" id="KW-1133">Transmembrane helix</keyword>
<gene>
    <name evidence="2" type="ORF">EKO22_09765</name>
</gene>
<keyword evidence="1" id="KW-0812">Transmembrane</keyword>
<organism evidence="2">
    <name type="scientific">Synechococcus elongatus PCC 11802</name>
    <dbReference type="NCBI Taxonomy" id="2283154"/>
    <lineage>
        <taxon>Bacteria</taxon>
        <taxon>Bacillati</taxon>
        <taxon>Cyanobacteriota</taxon>
        <taxon>Cyanophyceae</taxon>
        <taxon>Synechococcales</taxon>
        <taxon>Synechococcaceae</taxon>
        <taxon>Synechococcus</taxon>
    </lineage>
</organism>